<accession>A0A076LM16</accession>
<dbReference type="CDD" id="cd08288">
    <property type="entry name" value="MDR_yhdh"/>
    <property type="match status" value="1"/>
</dbReference>
<dbReference type="SMART" id="SM00829">
    <property type="entry name" value="PKS_ER"/>
    <property type="match status" value="1"/>
</dbReference>
<dbReference type="SUPFAM" id="SSF51735">
    <property type="entry name" value="NAD(P)-binding Rossmann-fold domains"/>
    <property type="match status" value="1"/>
</dbReference>
<dbReference type="InterPro" id="IPR013154">
    <property type="entry name" value="ADH-like_N"/>
</dbReference>
<organism evidence="2 3">
    <name type="scientific">Edwardsiella anguillarum ET080813</name>
    <dbReference type="NCBI Taxonomy" id="667120"/>
    <lineage>
        <taxon>Bacteria</taxon>
        <taxon>Pseudomonadati</taxon>
        <taxon>Pseudomonadota</taxon>
        <taxon>Gammaproteobacteria</taxon>
        <taxon>Enterobacterales</taxon>
        <taxon>Hafniaceae</taxon>
        <taxon>Edwardsiella</taxon>
    </lineage>
</organism>
<dbReference type="GO" id="GO:0043957">
    <property type="term" value="F:acryloyl-CoA reductase (NADPH) activity"/>
    <property type="evidence" value="ECO:0007669"/>
    <property type="project" value="TreeGrafter"/>
</dbReference>
<dbReference type="AlphaFoldDB" id="A0A076LM16"/>
<dbReference type="Pfam" id="PF00107">
    <property type="entry name" value="ADH_zinc_N"/>
    <property type="match status" value="1"/>
</dbReference>
<dbReference type="PANTHER" id="PTHR43677">
    <property type="entry name" value="SHORT-CHAIN DEHYDROGENASE/REDUCTASE"/>
    <property type="match status" value="1"/>
</dbReference>
<dbReference type="GeneID" id="33938974"/>
<reference evidence="2 3" key="1">
    <citation type="journal article" date="2012" name="PLoS ONE">
        <title>Edwardsiella comparative phylogenomics reveal the new intra/inter-species taxonomic relationships, virulence evolution and niche adaptation mechanisms.</title>
        <authorList>
            <person name="Yang M."/>
            <person name="Lv Y."/>
            <person name="Xiao J."/>
            <person name="Wu H."/>
            <person name="Zheng H."/>
            <person name="Liu Q."/>
            <person name="Zhang Y."/>
            <person name="Wang Q."/>
        </authorList>
    </citation>
    <scope>NUCLEOTIDE SEQUENCE [LARGE SCALE GENOMIC DNA]</scope>
    <source>
        <strain evidence="3">080813</strain>
    </source>
</reference>
<dbReference type="RefSeq" id="WP_034164815.1">
    <property type="nucleotide sequence ID" value="NZ_CP006664.1"/>
</dbReference>
<dbReference type="HOGENOM" id="CLU_026673_26_3_6"/>
<dbReference type="EMBL" id="CP006664">
    <property type="protein sequence ID" value="AIJ07787.1"/>
    <property type="molecule type" value="Genomic_DNA"/>
</dbReference>
<dbReference type="Proteomes" id="UP000028681">
    <property type="component" value="Chromosome"/>
</dbReference>
<proteinExistence type="predicted"/>
<protein>
    <submittedName>
        <fullName evidence="2">Oxidoreductase, zinc-binding dehydrogenase family</fullName>
    </submittedName>
</protein>
<dbReference type="InterPro" id="IPR011032">
    <property type="entry name" value="GroES-like_sf"/>
</dbReference>
<evidence type="ECO:0000259" key="1">
    <source>
        <dbReference type="SMART" id="SM00829"/>
    </source>
</evidence>
<dbReference type="Gene3D" id="3.90.180.10">
    <property type="entry name" value="Medium-chain alcohol dehydrogenases, catalytic domain"/>
    <property type="match status" value="1"/>
</dbReference>
<dbReference type="InterPro" id="IPR020843">
    <property type="entry name" value="ER"/>
</dbReference>
<dbReference type="InterPro" id="IPR014188">
    <property type="entry name" value="Acrylyl-CoA_reductase_AcuI"/>
</dbReference>
<name>A0A076LM16_9GAMM</name>
<evidence type="ECO:0000313" key="3">
    <source>
        <dbReference type="Proteomes" id="UP000028681"/>
    </source>
</evidence>
<sequence length="325" mass="34701">MKALLLDNRDGQTHAHIQQLNSDDLPAGEVLVDVHWSGLNYKDALAITGKGKIVRQFPMVPGIDFAGVVNQSTDARFAPGQEVLLTGWGVGEHHWGGLAQQARVAADWLLPMPQGLDGRRAMIIGTAGLTAMLCVMALEEGGVPPEQGDVLVTGASGGVGSTAVALLSRLGYRVTAVSGREENHDYLLALGAQQVLPRADFQTPARPLEKQRWSGAVDTVGGEVLAKTLAQMDSNGTVAACGLAGGFTLPTTVMPFILRNVRLQGVDSVMASPERRTLAWQRLAELLPADFYRRCANEITLEQAIPAAADLMANRITGRTLVRLR</sequence>
<dbReference type="KEGG" id="ete:ETEE_1333"/>
<evidence type="ECO:0000313" key="2">
    <source>
        <dbReference type="EMBL" id="AIJ07787.1"/>
    </source>
</evidence>
<gene>
    <name evidence="2" type="ORF">ETEE_1333</name>
</gene>
<dbReference type="InterPro" id="IPR036291">
    <property type="entry name" value="NAD(P)-bd_dom_sf"/>
</dbReference>
<dbReference type="InterPro" id="IPR013149">
    <property type="entry name" value="ADH-like_C"/>
</dbReference>
<feature type="domain" description="Enoyl reductase (ER)" evidence="1">
    <location>
        <begin position="11"/>
        <end position="322"/>
    </location>
</feature>
<dbReference type="InterPro" id="IPR051397">
    <property type="entry name" value="Zn-ADH-like_protein"/>
</dbReference>
<dbReference type="Gene3D" id="3.40.50.720">
    <property type="entry name" value="NAD(P)-binding Rossmann-like Domain"/>
    <property type="match status" value="1"/>
</dbReference>
<dbReference type="NCBIfam" id="TIGR02823">
    <property type="entry name" value="oxido_YhdH"/>
    <property type="match status" value="1"/>
</dbReference>
<dbReference type="PANTHER" id="PTHR43677:SF1">
    <property type="entry name" value="ACRYLYL-COA REDUCTASE ACUI-RELATED"/>
    <property type="match status" value="1"/>
</dbReference>
<dbReference type="SUPFAM" id="SSF50129">
    <property type="entry name" value="GroES-like"/>
    <property type="match status" value="1"/>
</dbReference>
<dbReference type="Pfam" id="PF08240">
    <property type="entry name" value="ADH_N"/>
    <property type="match status" value="1"/>
</dbReference>